<dbReference type="STRING" id="121845.A0A3Q0J0D3"/>
<dbReference type="RefSeq" id="XP_026681934.1">
    <property type="nucleotide sequence ID" value="XM_026826133.1"/>
</dbReference>
<dbReference type="AlphaFoldDB" id="A0A3Q0J0D3"/>
<dbReference type="InterPro" id="IPR036396">
    <property type="entry name" value="Cyt_P450_sf"/>
</dbReference>
<comment type="cofactor">
    <cofactor evidence="1 13">
        <name>heme</name>
        <dbReference type="ChEBI" id="CHEBI:30413"/>
    </cofactor>
</comment>
<dbReference type="Pfam" id="PF00067">
    <property type="entry name" value="p450"/>
    <property type="match status" value="1"/>
</dbReference>
<evidence type="ECO:0000256" key="14">
    <source>
        <dbReference type="SAM" id="Phobius"/>
    </source>
</evidence>
<evidence type="ECO:0000256" key="6">
    <source>
        <dbReference type="ARBA" id="ARBA00022723"/>
    </source>
</evidence>
<dbReference type="GO" id="GO:0005506">
    <property type="term" value="F:iron ion binding"/>
    <property type="evidence" value="ECO:0007669"/>
    <property type="project" value="InterPro"/>
</dbReference>
<keyword evidence="14" id="KW-1133">Transmembrane helix</keyword>
<evidence type="ECO:0000256" key="13">
    <source>
        <dbReference type="PIRSR" id="PIRSR602401-1"/>
    </source>
</evidence>
<comment type="similarity">
    <text evidence="4">Belongs to the cytochrome P450 family.</text>
</comment>
<dbReference type="GO" id="GO:0004497">
    <property type="term" value="F:monooxygenase activity"/>
    <property type="evidence" value="ECO:0007669"/>
    <property type="project" value="UniProtKB-KW"/>
</dbReference>
<dbReference type="GO" id="GO:0016705">
    <property type="term" value="F:oxidoreductase activity, acting on paired donors, with incorporation or reduction of molecular oxygen"/>
    <property type="evidence" value="ECO:0007669"/>
    <property type="project" value="InterPro"/>
</dbReference>
<sequence>MLFMPGSMKFSLFQGLFEKSSASYFLLCALLSFVCIIRYRRRHYYKVASKLKGPTQWPFLGAGKLHTNKVSDLHDYHFYFRSLGERMAQSFYADKFFIFCLDAGPINYVFNKVLRKSDIYRIVENLFRNGVLGFSPVEKWRADRKMIAPSFHYSVVKTYICIFFEETNILVDKFRPLMEKGESFYPGTLLNLATFDMVIRSTLGENPKAQEFNDHPVVKAMMDILHSVQKRLTNPFLMFNNVCKLIGMNKAENELQEVIRGYSRNIVRQIAASNTSDNTMSFARHMMTNNIDEEDLVTQIINVIFAGTDTTKTANFAVLLMLALHPEVQDKAYEEVVSILGTDKTKEPSYEDLQNMRYVEMIIKESLRLYPPVPLVARQIITDNERYEDLDLPRGASMVVNIYTVHRDSTYYPEPNKFDPDRFLPGEAAKRPVGSYVPFLVGPRDCLGKKYAMLQMKTVASTILRNYRILPSPTCANMEQVVLEMVTTSRFADNCQIRLEERES</sequence>
<evidence type="ECO:0000256" key="4">
    <source>
        <dbReference type="ARBA" id="ARBA00010617"/>
    </source>
</evidence>
<accession>A0A3Q0J0D3</accession>
<dbReference type="PaxDb" id="121845-A0A3Q0J0D3"/>
<dbReference type="PRINTS" id="PR00463">
    <property type="entry name" value="EP450I"/>
</dbReference>
<evidence type="ECO:0000313" key="16">
    <source>
        <dbReference type="RefSeq" id="XP_026681934.1"/>
    </source>
</evidence>
<dbReference type="InterPro" id="IPR001128">
    <property type="entry name" value="Cyt_P450"/>
</dbReference>
<dbReference type="PRINTS" id="PR00385">
    <property type="entry name" value="P450"/>
</dbReference>
<keyword evidence="8" id="KW-0492">Microsome</keyword>
<dbReference type="Proteomes" id="UP000079169">
    <property type="component" value="Unplaced"/>
</dbReference>
<dbReference type="PANTHER" id="PTHR24291:SF189">
    <property type="entry name" value="CYTOCHROME P450 4C3-RELATED"/>
    <property type="match status" value="1"/>
</dbReference>
<keyword evidence="6 13" id="KW-0479">Metal-binding</keyword>
<protein>
    <submittedName>
        <fullName evidence="16">Cytochrome P450 4C1-like</fullName>
    </submittedName>
</protein>
<evidence type="ECO:0000256" key="12">
    <source>
        <dbReference type="ARBA" id="ARBA00023136"/>
    </source>
</evidence>
<evidence type="ECO:0000256" key="3">
    <source>
        <dbReference type="ARBA" id="ARBA00004406"/>
    </source>
</evidence>
<evidence type="ECO:0000256" key="10">
    <source>
        <dbReference type="ARBA" id="ARBA00023004"/>
    </source>
</evidence>
<keyword evidence="11" id="KW-0503">Monooxygenase</keyword>
<evidence type="ECO:0000256" key="11">
    <source>
        <dbReference type="ARBA" id="ARBA00023033"/>
    </source>
</evidence>
<keyword evidence="12 14" id="KW-0472">Membrane</keyword>
<evidence type="ECO:0000256" key="2">
    <source>
        <dbReference type="ARBA" id="ARBA00004174"/>
    </source>
</evidence>
<evidence type="ECO:0000256" key="5">
    <source>
        <dbReference type="ARBA" id="ARBA00022617"/>
    </source>
</evidence>
<reference evidence="16" key="1">
    <citation type="submission" date="2025-08" db="UniProtKB">
        <authorList>
            <consortium name="RefSeq"/>
        </authorList>
    </citation>
    <scope>IDENTIFICATION</scope>
</reference>
<proteinExistence type="inferred from homology"/>
<gene>
    <name evidence="16" type="primary">LOC103512734</name>
</gene>
<dbReference type="KEGG" id="dci:103512734"/>
<feature type="binding site" description="axial binding residue" evidence="13">
    <location>
        <position position="446"/>
    </location>
    <ligand>
        <name>heme</name>
        <dbReference type="ChEBI" id="CHEBI:30413"/>
    </ligand>
    <ligandPart>
        <name>Fe</name>
        <dbReference type="ChEBI" id="CHEBI:18248"/>
    </ligandPart>
</feature>
<dbReference type="PANTHER" id="PTHR24291">
    <property type="entry name" value="CYTOCHROME P450 FAMILY 4"/>
    <property type="match status" value="1"/>
</dbReference>
<evidence type="ECO:0000313" key="15">
    <source>
        <dbReference type="Proteomes" id="UP000079169"/>
    </source>
</evidence>
<evidence type="ECO:0000256" key="8">
    <source>
        <dbReference type="ARBA" id="ARBA00022848"/>
    </source>
</evidence>
<keyword evidence="15" id="KW-1185">Reference proteome</keyword>
<keyword evidence="14" id="KW-0812">Transmembrane</keyword>
<dbReference type="InterPro" id="IPR002401">
    <property type="entry name" value="Cyt_P450_E_grp-I"/>
</dbReference>
<dbReference type="InterPro" id="IPR050196">
    <property type="entry name" value="Cytochrome_P450_Monoox"/>
</dbReference>
<keyword evidence="10 13" id="KW-0408">Iron</keyword>
<keyword evidence="7" id="KW-0256">Endoplasmic reticulum</keyword>
<keyword evidence="5 13" id="KW-0349">Heme</keyword>
<feature type="transmembrane region" description="Helical" evidence="14">
    <location>
        <begin position="20"/>
        <end position="39"/>
    </location>
</feature>
<comment type="subcellular location">
    <subcellularLocation>
        <location evidence="3">Endoplasmic reticulum membrane</location>
        <topology evidence="3">Peripheral membrane protein</topology>
    </subcellularLocation>
    <subcellularLocation>
        <location evidence="2">Microsome membrane</location>
        <topology evidence="2">Peripheral membrane protein</topology>
    </subcellularLocation>
</comment>
<name>A0A3Q0J0D3_DIACI</name>
<dbReference type="SUPFAM" id="SSF48264">
    <property type="entry name" value="Cytochrome P450"/>
    <property type="match status" value="1"/>
</dbReference>
<evidence type="ECO:0000256" key="9">
    <source>
        <dbReference type="ARBA" id="ARBA00023002"/>
    </source>
</evidence>
<evidence type="ECO:0000256" key="7">
    <source>
        <dbReference type="ARBA" id="ARBA00022824"/>
    </source>
</evidence>
<keyword evidence="9" id="KW-0560">Oxidoreductase</keyword>
<dbReference type="GO" id="GO:0005789">
    <property type="term" value="C:endoplasmic reticulum membrane"/>
    <property type="evidence" value="ECO:0007669"/>
    <property type="project" value="UniProtKB-SubCell"/>
</dbReference>
<dbReference type="GO" id="GO:0020037">
    <property type="term" value="F:heme binding"/>
    <property type="evidence" value="ECO:0007669"/>
    <property type="project" value="InterPro"/>
</dbReference>
<dbReference type="GeneID" id="103512734"/>
<dbReference type="Gene3D" id="1.10.630.10">
    <property type="entry name" value="Cytochrome P450"/>
    <property type="match status" value="1"/>
</dbReference>
<evidence type="ECO:0000256" key="1">
    <source>
        <dbReference type="ARBA" id="ARBA00001971"/>
    </source>
</evidence>
<organism evidence="15 16">
    <name type="scientific">Diaphorina citri</name>
    <name type="common">Asian citrus psyllid</name>
    <dbReference type="NCBI Taxonomy" id="121845"/>
    <lineage>
        <taxon>Eukaryota</taxon>
        <taxon>Metazoa</taxon>
        <taxon>Ecdysozoa</taxon>
        <taxon>Arthropoda</taxon>
        <taxon>Hexapoda</taxon>
        <taxon>Insecta</taxon>
        <taxon>Pterygota</taxon>
        <taxon>Neoptera</taxon>
        <taxon>Paraneoptera</taxon>
        <taxon>Hemiptera</taxon>
        <taxon>Sternorrhyncha</taxon>
        <taxon>Psylloidea</taxon>
        <taxon>Psyllidae</taxon>
        <taxon>Diaphorininae</taxon>
        <taxon>Diaphorina</taxon>
    </lineage>
</organism>